<proteinExistence type="predicted"/>
<dbReference type="PROSITE" id="PS51257">
    <property type="entry name" value="PROKAR_LIPOPROTEIN"/>
    <property type="match status" value="1"/>
</dbReference>
<dbReference type="Gene3D" id="3.80.10.10">
    <property type="entry name" value="Ribonuclease Inhibitor"/>
    <property type="match status" value="1"/>
</dbReference>
<reference evidence="2" key="1">
    <citation type="submission" date="2024-06" db="EMBL/GenBank/DDBJ databases">
        <title>Multi-omics analyses provide insights into the biosynthesis of the anticancer antibiotic pleurotin in Hohenbuehelia grisea.</title>
        <authorList>
            <person name="Weaver J.A."/>
            <person name="Alberti F."/>
        </authorList>
    </citation>
    <scope>NUCLEOTIDE SEQUENCE [LARGE SCALE GENOMIC DNA]</scope>
    <source>
        <strain evidence="2">T-177</strain>
    </source>
</reference>
<gene>
    <name evidence="1" type="ORF">HGRIS_005581</name>
</gene>
<accession>A0ABR3JX93</accession>
<comment type="caution">
    <text evidence="1">The sequence shown here is derived from an EMBL/GenBank/DDBJ whole genome shotgun (WGS) entry which is preliminary data.</text>
</comment>
<dbReference type="SUPFAM" id="SSF52047">
    <property type="entry name" value="RNI-like"/>
    <property type="match status" value="1"/>
</dbReference>
<protein>
    <recommendedName>
        <fullName evidence="3">F-box domain-containing protein</fullName>
    </recommendedName>
</protein>
<dbReference type="InterPro" id="IPR032675">
    <property type="entry name" value="LRR_dom_sf"/>
</dbReference>
<evidence type="ECO:0000313" key="1">
    <source>
        <dbReference type="EMBL" id="KAL0960543.1"/>
    </source>
</evidence>
<sequence>MVVAKPFLEISSGSPTSQSCRGPWDVRIAHLALRAASNLQDSPLYKMQVSPCPDCDLVSKTQHEQFDLWASPVASFLDSNQRPSAAELKKVAKEVQRSSLELSICDEEIKHLEAHLQDLKRHRSTVSRYINAHKAVTSPIRRVPPEILAVIMKLAVSGQQLQISSPENLRKHGLWLLALVSRSWRDIALSLPDLWSVIEISNETAKWQNGIRVLEVVLERSKQAPLMFKLELDGVRAENHVLDAICSHSDRWKHATISSTIKALEFMSCVRGALPQLSRLEISLTMQDAGLTPIDAFCSAPNLHCVRLGNCSPQHFDLPWSQLKSFECRGGIAKGLQVLHQMDDLEDLNLQYAGPPLENHLQLPRLKSMRCYCRTGFLDCLTLPALESATFNFHNFNVPGYLSLITRSSCTLKSLELVSHLNGSQLLALLRHHPSLHTFNISFVNHDAIDVFSQALTISRTQPNPYLPRLRILEVHNMELNDGFLKMIESRSSAFVGGVDRNTRHGVRLESLVLHLDRRPRTDQLLRLDRVLQSGISVAMKL</sequence>
<dbReference type="Proteomes" id="UP001556367">
    <property type="component" value="Unassembled WGS sequence"/>
</dbReference>
<organism evidence="1 2">
    <name type="scientific">Hohenbuehelia grisea</name>
    <dbReference type="NCBI Taxonomy" id="104357"/>
    <lineage>
        <taxon>Eukaryota</taxon>
        <taxon>Fungi</taxon>
        <taxon>Dikarya</taxon>
        <taxon>Basidiomycota</taxon>
        <taxon>Agaricomycotina</taxon>
        <taxon>Agaricomycetes</taxon>
        <taxon>Agaricomycetidae</taxon>
        <taxon>Agaricales</taxon>
        <taxon>Pleurotineae</taxon>
        <taxon>Pleurotaceae</taxon>
        <taxon>Hohenbuehelia</taxon>
    </lineage>
</organism>
<name>A0ABR3JX93_9AGAR</name>
<evidence type="ECO:0008006" key="3">
    <source>
        <dbReference type="Google" id="ProtNLM"/>
    </source>
</evidence>
<dbReference type="EMBL" id="JASNQZ010000001">
    <property type="protein sequence ID" value="KAL0960543.1"/>
    <property type="molecule type" value="Genomic_DNA"/>
</dbReference>
<evidence type="ECO:0000313" key="2">
    <source>
        <dbReference type="Proteomes" id="UP001556367"/>
    </source>
</evidence>
<keyword evidence="2" id="KW-1185">Reference proteome</keyword>